<feature type="region of interest" description="Disordered" evidence="1">
    <location>
        <begin position="19"/>
        <end position="39"/>
    </location>
</feature>
<gene>
    <name evidence="3" type="ORF">PUN28_005457</name>
</gene>
<evidence type="ECO:0000313" key="3">
    <source>
        <dbReference type="EMBL" id="KAL0127181.1"/>
    </source>
</evidence>
<dbReference type="AlphaFoldDB" id="A0AAW2GIY0"/>
<name>A0AAW2GIY0_9HYME</name>
<comment type="caution">
    <text evidence="3">The sequence shown here is derived from an EMBL/GenBank/DDBJ whole genome shotgun (WGS) entry which is preliminary data.</text>
</comment>
<dbReference type="EMBL" id="JADYXP020000004">
    <property type="protein sequence ID" value="KAL0127181.1"/>
    <property type="molecule type" value="Genomic_DNA"/>
</dbReference>
<evidence type="ECO:0000313" key="4">
    <source>
        <dbReference type="Proteomes" id="UP001430953"/>
    </source>
</evidence>
<keyword evidence="2" id="KW-0812">Transmembrane</keyword>
<reference evidence="3 4" key="1">
    <citation type="submission" date="2023-03" db="EMBL/GenBank/DDBJ databases">
        <title>High recombination rates correlate with genetic variation in Cardiocondyla obscurior ants.</title>
        <authorList>
            <person name="Errbii M."/>
        </authorList>
    </citation>
    <scope>NUCLEOTIDE SEQUENCE [LARGE SCALE GENOMIC DNA]</scope>
    <source>
        <strain evidence="3">Alpha-2009</strain>
        <tissue evidence="3">Whole body</tissue>
    </source>
</reference>
<keyword evidence="2" id="KW-1133">Transmembrane helix</keyword>
<evidence type="ECO:0000256" key="1">
    <source>
        <dbReference type="SAM" id="MobiDB-lite"/>
    </source>
</evidence>
<dbReference type="Proteomes" id="UP001430953">
    <property type="component" value="Unassembled WGS sequence"/>
</dbReference>
<accession>A0AAW2GIY0</accession>
<organism evidence="3 4">
    <name type="scientific">Cardiocondyla obscurior</name>
    <dbReference type="NCBI Taxonomy" id="286306"/>
    <lineage>
        <taxon>Eukaryota</taxon>
        <taxon>Metazoa</taxon>
        <taxon>Ecdysozoa</taxon>
        <taxon>Arthropoda</taxon>
        <taxon>Hexapoda</taxon>
        <taxon>Insecta</taxon>
        <taxon>Pterygota</taxon>
        <taxon>Neoptera</taxon>
        <taxon>Endopterygota</taxon>
        <taxon>Hymenoptera</taxon>
        <taxon>Apocrita</taxon>
        <taxon>Aculeata</taxon>
        <taxon>Formicoidea</taxon>
        <taxon>Formicidae</taxon>
        <taxon>Myrmicinae</taxon>
        <taxon>Cardiocondyla</taxon>
    </lineage>
</organism>
<evidence type="ECO:0000256" key="2">
    <source>
        <dbReference type="SAM" id="Phobius"/>
    </source>
</evidence>
<sequence>MYARDAALCSFTSQMRNSAKKRRLMQPESLTPSDYGRPPLPRFARSCLRVPALMAQFPARCRAKRPSIFQSYLFARQFLSVRERIVISKEANYNVKMLSGKNFFFYLFIFFFFLLGQFRFPTERLLLF</sequence>
<proteinExistence type="predicted"/>
<keyword evidence="2" id="KW-0472">Membrane</keyword>
<keyword evidence="4" id="KW-1185">Reference proteome</keyword>
<protein>
    <submittedName>
        <fullName evidence="3">Uncharacterized protein</fullName>
    </submittedName>
</protein>
<feature type="transmembrane region" description="Helical" evidence="2">
    <location>
        <begin position="103"/>
        <end position="120"/>
    </location>
</feature>